<evidence type="ECO:0000313" key="3">
    <source>
        <dbReference type="Proteomes" id="UP000588586"/>
    </source>
</evidence>
<keyword evidence="2" id="KW-0808">Transferase</keyword>
<dbReference type="Gene3D" id="3.90.1200.10">
    <property type="match status" value="1"/>
</dbReference>
<keyword evidence="3" id="KW-1185">Reference proteome</keyword>
<dbReference type="SUPFAM" id="SSF56112">
    <property type="entry name" value="Protein kinase-like (PK-like)"/>
    <property type="match status" value="1"/>
</dbReference>
<feature type="domain" description="Aminoglycoside phosphotransferase" evidence="1">
    <location>
        <begin position="29"/>
        <end position="248"/>
    </location>
</feature>
<dbReference type="EMBL" id="JABEPQ010000001">
    <property type="protein sequence ID" value="NNM44704.1"/>
    <property type="molecule type" value="Genomic_DNA"/>
</dbReference>
<evidence type="ECO:0000313" key="2">
    <source>
        <dbReference type="EMBL" id="NNM44704.1"/>
    </source>
</evidence>
<dbReference type="Gene3D" id="3.30.200.20">
    <property type="entry name" value="Phosphorylase Kinase, domain 1"/>
    <property type="match status" value="1"/>
</dbReference>
<comment type="caution">
    <text evidence="2">The sequence shown here is derived from an EMBL/GenBank/DDBJ whole genome shotgun (WGS) entry which is preliminary data.</text>
</comment>
<dbReference type="InterPro" id="IPR011009">
    <property type="entry name" value="Kinase-like_dom_sf"/>
</dbReference>
<dbReference type="Proteomes" id="UP000588586">
    <property type="component" value="Unassembled WGS sequence"/>
</dbReference>
<dbReference type="GO" id="GO:0016740">
    <property type="term" value="F:transferase activity"/>
    <property type="evidence" value="ECO:0007669"/>
    <property type="project" value="UniProtKB-KW"/>
</dbReference>
<dbReference type="AlphaFoldDB" id="A0A849HDI9"/>
<name>A0A849HDI9_9MICO</name>
<dbReference type="InterPro" id="IPR051678">
    <property type="entry name" value="AGP_Transferase"/>
</dbReference>
<evidence type="ECO:0000259" key="1">
    <source>
        <dbReference type="Pfam" id="PF01636"/>
    </source>
</evidence>
<dbReference type="PANTHER" id="PTHR21310">
    <property type="entry name" value="AMINOGLYCOSIDE PHOSPHOTRANSFERASE-RELATED-RELATED"/>
    <property type="match status" value="1"/>
</dbReference>
<sequence length="291" mass="31769">MTLPRRPEVEPRAILARLDPGLADAPLAEVGEGFDNVAYAVDGRLLLRVSKKTDPDRRRADAERDAALLQLIAAHMTLPTNEVVAADLDDGALLMTLVGGATADQLPPLDPGAFAATMARFLTELHALPADDARHVALPDRSQQAWLDETVELWRQAESRFEPSDRAAVEKFLAEPAPAPPARMVFCHNDLGDEHIILSDDGRDVSGVIDWSDAVLGDPARDLALLAFDFGPDMLDRVLRTYLPAEPDDPALRDRALWFARRAGVEGVAWRALNRPHTAPVALDRLRAVLA</sequence>
<dbReference type="Pfam" id="PF01636">
    <property type="entry name" value="APH"/>
    <property type="match status" value="1"/>
</dbReference>
<dbReference type="RefSeq" id="WP_171241832.1">
    <property type="nucleotide sequence ID" value="NZ_JABEPQ010000001.1"/>
</dbReference>
<protein>
    <submittedName>
        <fullName evidence="2">Aminoglycoside phosphotransferase family protein</fullName>
    </submittedName>
</protein>
<gene>
    <name evidence="2" type="ORF">HJG52_01645</name>
</gene>
<proteinExistence type="predicted"/>
<dbReference type="InterPro" id="IPR002575">
    <property type="entry name" value="Aminoglycoside_PTrfase"/>
</dbReference>
<reference evidence="2 3" key="1">
    <citation type="submission" date="2020-04" db="EMBL/GenBank/DDBJ databases">
        <title>Knoellia sp. isolate from air conditioner.</title>
        <authorList>
            <person name="Chea S."/>
            <person name="Kim D.-U."/>
        </authorList>
    </citation>
    <scope>NUCLEOTIDE SEQUENCE [LARGE SCALE GENOMIC DNA]</scope>
    <source>
        <strain evidence="2 3">DB2414S</strain>
    </source>
</reference>
<accession>A0A849HDI9</accession>
<organism evidence="2 3">
    <name type="scientific">Knoellia koreensis</name>
    <dbReference type="NCBI Taxonomy" id="2730921"/>
    <lineage>
        <taxon>Bacteria</taxon>
        <taxon>Bacillati</taxon>
        <taxon>Actinomycetota</taxon>
        <taxon>Actinomycetes</taxon>
        <taxon>Micrococcales</taxon>
        <taxon>Intrasporangiaceae</taxon>
        <taxon>Knoellia</taxon>
    </lineage>
</organism>